<proteinExistence type="predicted"/>
<dbReference type="GO" id="GO:0005737">
    <property type="term" value="C:cytoplasm"/>
    <property type="evidence" value="ECO:0007669"/>
    <property type="project" value="TreeGrafter"/>
</dbReference>
<dbReference type="SUPFAM" id="SSF51735">
    <property type="entry name" value="NAD(P)-binding Rossmann-fold domains"/>
    <property type="match status" value="1"/>
</dbReference>
<dbReference type="InterPro" id="IPR051468">
    <property type="entry name" value="Fungal_SecMetab_SDRs"/>
</dbReference>
<gene>
    <name evidence="1" type="ORF">GCM10008090_09810</name>
</gene>
<name>A0A918RLZ6_9GAMM</name>
<protein>
    <submittedName>
        <fullName evidence="1">SDR family oxidoreductase</fullName>
    </submittedName>
</protein>
<dbReference type="Pfam" id="PF13561">
    <property type="entry name" value="adh_short_C2"/>
    <property type="match status" value="1"/>
</dbReference>
<dbReference type="InterPro" id="IPR036291">
    <property type="entry name" value="NAD(P)-bd_dom_sf"/>
</dbReference>
<evidence type="ECO:0000313" key="1">
    <source>
        <dbReference type="EMBL" id="GHA02492.1"/>
    </source>
</evidence>
<dbReference type="AlphaFoldDB" id="A0A918RLZ6"/>
<sequence length="223" mass="24715">MQTRSLVIGANGTIGRALCDVMAPETELHQLSRDNCDYSSSHLQMHAARLAKIGEFDRIICCIGALHNDRIQPEKKLADLDPNVLAEYFAVNTILPAMTLRWFSSLLRKQAASHFLVLSAMVGSIEDNKLGGWYGYRSAKAALNQVVRTAAIELRRIKPKTCVVAVHPGTTRGELTAPYARNIKPGKYYTPSESARRMLALTDRLTAQDSGGFFNWDGNPLPW</sequence>
<organism evidence="1 2">
    <name type="scientific">Arenicella chitinivorans</name>
    <dbReference type="NCBI Taxonomy" id="1329800"/>
    <lineage>
        <taxon>Bacteria</taxon>
        <taxon>Pseudomonadati</taxon>
        <taxon>Pseudomonadota</taxon>
        <taxon>Gammaproteobacteria</taxon>
        <taxon>Arenicellales</taxon>
        <taxon>Arenicellaceae</taxon>
        <taxon>Arenicella</taxon>
    </lineage>
</organism>
<dbReference type="EMBL" id="BMXA01000001">
    <property type="protein sequence ID" value="GHA02492.1"/>
    <property type="molecule type" value="Genomic_DNA"/>
</dbReference>
<accession>A0A918RLZ6</accession>
<dbReference type="PANTHER" id="PTHR43544">
    <property type="entry name" value="SHORT-CHAIN DEHYDROGENASE/REDUCTASE"/>
    <property type="match status" value="1"/>
</dbReference>
<keyword evidence="2" id="KW-1185">Reference proteome</keyword>
<dbReference type="RefSeq" id="WP_189398867.1">
    <property type="nucleotide sequence ID" value="NZ_BMXA01000001.1"/>
</dbReference>
<comment type="caution">
    <text evidence="1">The sequence shown here is derived from an EMBL/GenBank/DDBJ whole genome shotgun (WGS) entry which is preliminary data.</text>
</comment>
<dbReference type="GO" id="GO:0016491">
    <property type="term" value="F:oxidoreductase activity"/>
    <property type="evidence" value="ECO:0007669"/>
    <property type="project" value="TreeGrafter"/>
</dbReference>
<evidence type="ECO:0000313" key="2">
    <source>
        <dbReference type="Proteomes" id="UP000614811"/>
    </source>
</evidence>
<dbReference type="Proteomes" id="UP000614811">
    <property type="component" value="Unassembled WGS sequence"/>
</dbReference>
<reference evidence="1" key="2">
    <citation type="submission" date="2020-09" db="EMBL/GenBank/DDBJ databases">
        <authorList>
            <person name="Sun Q."/>
            <person name="Kim S."/>
        </authorList>
    </citation>
    <scope>NUCLEOTIDE SEQUENCE</scope>
    <source>
        <strain evidence="1">KCTC 12711</strain>
    </source>
</reference>
<dbReference type="Gene3D" id="3.40.50.720">
    <property type="entry name" value="NAD(P)-binding Rossmann-like Domain"/>
    <property type="match status" value="1"/>
</dbReference>
<dbReference type="PANTHER" id="PTHR43544:SF12">
    <property type="entry name" value="NAD(P)-BINDING ROSSMANN-FOLD SUPERFAMILY PROTEIN"/>
    <property type="match status" value="1"/>
</dbReference>
<dbReference type="PRINTS" id="PR00081">
    <property type="entry name" value="GDHRDH"/>
</dbReference>
<reference evidence="1" key="1">
    <citation type="journal article" date="2014" name="Int. J. Syst. Evol. Microbiol.">
        <title>Complete genome sequence of Corynebacterium casei LMG S-19264T (=DSM 44701T), isolated from a smear-ripened cheese.</title>
        <authorList>
            <consortium name="US DOE Joint Genome Institute (JGI-PGF)"/>
            <person name="Walter F."/>
            <person name="Albersmeier A."/>
            <person name="Kalinowski J."/>
            <person name="Ruckert C."/>
        </authorList>
    </citation>
    <scope>NUCLEOTIDE SEQUENCE</scope>
    <source>
        <strain evidence="1">KCTC 12711</strain>
    </source>
</reference>
<dbReference type="InterPro" id="IPR002347">
    <property type="entry name" value="SDR_fam"/>
</dbReference>